<dbReference type="EMBL" id="CP019288">
    <property type="protein sequence ID" value="QHI37544.1"/>
    <property type="molecule type" value="Genomic_DNA"/>
</dbReference>
<name>A0A7L4ZNR2_9FLAO</name>
<dbReference type="InterPro" id="IPR001412">
    <property type="entry name" value="aa-tRNA-synth_I_CS"/>
</dbReference>
<evidence type="ECO:0000256" key="5">
    <source>
        <dbReference type="ARBA" id="ARBA00022840"/>
    </source>
</evidence>
<dbReference type="Gene3D" id="1.10.150.20">
    <property type="entry name" value="5' to 3' exonuclease, C-terminal subdomain"/>
    <property type="match status" value="1"/>
</dbReference>
<dbReference type="InterPro" id="IPR011035">
    <property type="entry name" value="Ribosomal_bL25/Gln-tRNA_synth"/>
</dbReference>
<dbReference type="SUPFAM" id="SSF47781">
    <property type="entry name" value="RuvA domain 2-like"/>
    <property type="match status" value="1"/>
</dbReference>
<dbReference type="PANTHER" id="PTHR43097">
    <property type="entry name" value="GLUTAMINE-TRNA LIGASE"/>
    <property type="match status" value="1"/>
</dbReference>
<dbReference type="Gene3D" id="3.40.50.620">
    <property type="entry name" value="HUPs"/>
    <property type="match status" value="1"/>
</dbReference>
<comment type="similarity">
    <text evidence="1 9">Belongs to the class-I aminoacyl-tRNA synthetase family.</text>
</comment>
<evidence type="ECO:0000256" key="1">
    <source>
        <dbReference type="ARBA" id="ARBA00005594"/>
    </source>
</evidence>
<feature type="domain" description="Glutamyl/glutaminyl-tRNA synthetase class Ib catalytic" evidence="11">
    <location>
        <begin position="27"/>
        <end position="260"/>
    </location>
</feature>
<dbReference type="FunFam" id="3.40.50.620:FF:000037">
    <property type="entry name" value="Glutamine--tRNA ligase cytoplasmic"/>
    <property type="match status" value="1"/>
</dbReference>
<evidence type="ECO:0000259" key="13">
    <source>
        <dbReference type="Pfam" id="PF20974"/>
    </source>
</evidence>
<dbReference type="FunFam" id="2.40.240.10:FF:000001">
    <property type="entry name" value="Glutamine--tRNA ligase"/>
    <property type="match status" value="1"/>
</dbReference>
<dbReference type="InterPro" id="IPR014729">
    <property type="entry name" value="Rossmann-like_a/b/a_fold"/>
</dbReference>
<evidence type="ECO:0000259" key="11">
    <source>
        <dbReference type="Pfam" id="PF00749"/>
    </source>
</evidence>
<keyword evidence="5 9" id="KW-0067">ATP-binding</keyword>
<dbReference type="InterPro" id="IPR050132">
    <property type="entry name" value="Gln/Glu-tRNA_Ligase"/>
</dbReference>
<protein>
    <recommendedName>
        <fullName evidence="8">50S ribosomal protein L25</fullName>
    </recommendedName>
</protein>
<evidence type="ECO:0000256" key="9">
    <source>
        <dbReference type="RuleBase" id="RU363037"/>
    </source>
</evidence>
<dbReference type="PROSITE" id="PS00178">
    <property type="entry name" value="AA_TRNA_LIGASE_I"/>
    <property type="match status" value="1"/>
</dbReference>
<sequence length="762" mass="88204">MTEETKSLNFIEHIIEEDLANGMSKDKLRFRFPPEPNGYLHIGHTKAIGISFGLGEKYNAPVNLRFDDTNPAKEEQEYVDAIKKDISWLGYQWANELYSSDYFQQLYDWTIQLIKDGKAYVDSQSSEAMREQKGTPTQVGTNSPYRNRTVAKNLELFQGMKAGEFKAKTHVLRAKIDMKHTNMHMRDPLMYRILFSHHHRTGDVWCIYPTYDWTHGESDYIEQISHSLCSLEFKPHRKLYDWFKEHVFIYQNREIYKNLLKIKYIGKDRATRIISQLSNEEIYDAIKNENVSKLLEVKYIGKDSAKEIISNFRFKEIVFNLINNNNIQYEYSNTFNNYKPNIQPKQREFARLNLSYTIMSKRKLLKLVEENIVSGWDDPRMPTISGLRRRGYTPNSIKKFVETVGVAKRENVIDVSLLEFCIREDLNKTANRVMAVLDPVKLIIANYPEGKEEWLEAENNPEDAASGSHKVPFSRELYIEKEDFKEDASSKYFRLTLGKEVRLKNAYIIKGENVIKDADGNITEIHCTYDVDSLSGSGTEASVRKVKGTLHWVSIAHAVKAEVRVYDRLFSDEAPDSHKDKDFMEFVNADSLKTVIAHVEPYLKEANVGDRFQFQRLGYFCVDKDTTADKLIFNKTVGLRDTWAKQKPKPAQNQGKPQQKQEHQRPPIEEIKQFGKKYTNLPEEKQEIAKAKIQALAENVPYEDVEPLFATAAKKAGTRIAVMITLGVLLKNGQERTDNINEFIEKALDDKNELLVAEAKQM</sequence>
<dbReference type="PANTHER" id="PTHR43097:SF5">
    <property type="entry name" value="GLUTAMATE--TRNA LIGASE"/>
    <property type="match status" value="1"/>
</dbReference>
<evidence type="ECO:0000256" key="3">
    <source>
        <dbReference type="ARBA" id="ARBA00022598"/>
    </source>
</evidence>
<evidence type="ECO:0000256" key="7">
    <source>
        <dbReference type="ARBA" id="ARBA00023146"/>
    </source>
</evidence>
<evidence type="ECO:0000313" key="14">
    <source>
        <dbReference type="EMBL" id="QHI37544.1"/>
    </source>
</evidence>
<dbReference type="Gene3D" id="1.10.1160.10">
    <property type="entry name" value="Glutamyl-trna Synthetase, Domain 2"/>
    <property type="match status" value="1"/>
</dbReference>
<dbReference type="Pfam" id="PF03950">
    <property type="entry name" value="tRNA-synt_1c_C"/>
    <property type="match status" value="1"/>
</dbReference>
<dbReference type="FunFam" id="1.10.1160.10:FF:000001">
    <property type="entry name" value="Glutamine--tRNA ligase"/>
    <property type="match status" value="1"/>
</dbReference>
<dbReference type="GO" id="GO:0004819">
    <property type="term" value="F:glutamine-tRNA ligase activity"/>
    <property type="evidence" value="ECO:0007669"/>
    <property type="project" value="TreeGrafter"/>
</dbReference>
<dbReference type="InterPro" id="IPR020058">
    <property type="entry name" value="Glu/Gln-tRNA-synth_Ib_cat-dom"/>
</dbReference>
<dbReference type="RefSeq" id="WP_160130162.1">
    <property type="nucleotide sequence ID" value="NZ_CP019288.1"/>
</dbReference>
<dbReference type="Gene3D" id="3.90.800.10">
    <property type="entry name" value="Glutamyl-tRNA Synthetase, Domain 3"/>
    <property type="match status" value="1"/>
</dbReference>
<dbReference type="SUPFAM" id="SSF50715">
    <property type="entry name" value="Ribosomal protein L25-like"/>
    <property type="match status" value="1"/>
</dbReference>
<dbReference type="InterPro" id="IPR020056">
    <property type="entry name" value="Rbsml_bL25/Gln-tRNA_synth_N"/>
</dbReference>
<dbReference type="Proteomes" id="UP000464657">
    <property type="component" value="Chromosome"/>
</dbReference>
<accession>A0A7L4ZNR2</accession>
<evidence type="ECO:0000256" key="2">
    <source>
        <dbReference type="ARBA" id="ARBA00022490"/>
    </source>
</evidence>
<feature type="region of interest" description="Disordered" evidence="10">
    <location>
        <begin position="643"/>
        <end position="667"/>
    </location>
</feature>
<dbReference type="SUPFAM" id="SSF52374">
    <property type="entry name" value="Nucleotidylyl transferase"/>
    <property type="match status" value="2"/>
</dbReference>
<reference evidence="14 15" key="1">
    <citation type="journal article" date="2013" name="Int. J. Syst. Evol. Microbiol.">
        <title>Kordia antarctica sp. nov., isolated from Antarctic seawater.</title>
        <authorList>
            <person name="Baek K."/>
            <person name="Choi A."/>
            <person name="Kang I."/>
            <person name="Lee K."/>
            <person name="Cho J.C."/>
        </authorList>
    </citation>
    <scope>NUCLEOTIDE SEQUENCE [LARGE SCALE GENOMIC DNA]</scope>
    <source>
        <strain evidence="14 15">IMCC3317</strain>
    </source>
</reference>
<dbReference type="PRINTS" id="PR00987">
    <property type="entry name" value="TRNASYNTHGLU"/>
</dbReference>
<evidence type="ECO:0000256" key="6">
    <source>
        <dbReference type="ARBA" id="ARBA00022917"/>
    </source>
</evidence>
<organism evidence="14 15">
    <name type="scientific">Kordia antarctica</name>
    <dbReference type="NCBI Taxonomy" id="1218801"/>
    <lineage>
        <taxon>Bacteria</taxon>
        <taxon>Pseudomonadati</taxon>
        <taxon>Bacteroidota</taxon>
        <taxon>Flavobacteriia</taxon>
        <taxon>Flavobacteriales</taxon>
        <taxon>Flavobacteriaceae</taxon>
        <taxon>Kordia</taxon>
    </lineage>
</organism>
<dbReference type="InterPro" id="IPR010994">
    <property type="entry name" value="RuvA_2-like"/>
</dbReference>
<dbReference type="InterPro" id="IPR020059">
    <property type="entry name" value="Glu/Gln-tRNA-synth_Ib_codon-bd"/>
</dbReference>
<dbReference type="Pfam" id="PF00749">
    <property type="entry name" value="tRNA-synt_1c"/>
    <property type="match status" value="2"/>
</dbReference>
<dbReference type="AlphaFoldDB" id="A0A7L4ZNR2"/>
<dbReference type="FunFam" id="3.90.800.10:FF:000001">
    <property type="entry name" value="Glutamine--tRNA ligase"/>
    <property type="match status" value="1"/>
</dbReference>
<dbReference type="Gene3D" id="2.40.240.10">
    <property type="entry name" value="Ribosomal Protein L25, Chain P"/>
    <property type="match status" value="2"/>
</dbReference>
<feature type="domain" description="tRNA synthetases class I (E and Q) anti-codon binding" evidence="13">
    <location>
        <begin position="549"/>
        <end position="623"/>
    </location>
</feature>
<evidence type="ECO:0000256" key="10">
    <source>
        <dbReference type="SAM" id="MobiDB-lite"/>
    </source>
</evidence>
<keyword evidence="15" id="KW-1185">Reference proteome</keyword>
<evidence type="ECO:0000259" key="12">
    <source>
        <dbReference type="Pfam" id="PF03950"/>
    </source>
</evidence>
<dbReference type="GO" id="GO:0005829">
    <property type="term" value="C:cytosol"/>
    <property type="evidence" value="ECO:0007669"/>
    <property type="project" value="TreeGrafter"/>
</dbReference>
<dbReference type="GO" id="GO:0005524">
    <property type="term" value="F:ATP binding"/>
    <property type="evidence" value="ECO:0007669"/>
    <property type="project" value="UniProtKB-KW"/>
</dbReference>
<proteinExistence type="inferred from homology"/>
<keyword evidence="2" id="KW-0963">Cytoplasm</keyword>
<evidence type="ECO:0000256" key="8">
    <source>
        <dbReference type="ARBA" id="ARBA00035479"/>
    </source>
</evidence>
<evidence type="ECO:0000256" key="4">
    <source>
        <dbReference type="ARBA" id="ARBA00022741"/>
    </source>
</evidence>
<feature type="domain" description="Glutamyl/glutaminyl-tRNA synthetase class Ib anti-codon binding" evidence="12">
    <location>
        <begin position="430"/>
        <end position="530"/>
    </location>
</feature>
<gene>
    <name evidence="14" type="primary">glnS</name>
    <name evidence="14" type="ORF">IMCC3317_29240</name>
</gene>
<dbReference type="KEGG" id="kan:IMCC3317_29240"/>
<keyword evidence="4 9" id="KW-0547">Nucleotide-binding</keyword>
<evidence type="ECO:0000313" key="15">
    <source>
        <dbReference type="Proteomes" id="UP000464657"/>
    </source>
</evidence>
<dbReference type="InterPro" id="IPR049437">
    <property type="entry name" value="tRNA-synt_1c_C2"/>
</dbReference>
<dbReference type="InterPro" id="IPR000924">
    <property type="entry name" value="Glu/Gln-tRNA-synth"/>
</dbReference>
<dbReference type="InterPro" id="IPR020061">
    <property type="entry name" value="Glu_tRNA_lig_a-bdl"/>
</dbReference>
<feature type="domain" description="Glutamyl/glutaminyl-tRNA synthetase class Ib catalytic" evidence="11">
    <location>
        <begin position="331"/>
        <end position="427"/>
    </location>
</feature>
<keyword evidence="3 9" id="KW-0436">Ligase</keyword>
<keyword evidence="7 9" id="KW-0030">Aminoacyl-tRNA synthetase</keyword>
<dbReference type="OrthoDB" id="9801560at2"/>
<dbReference type="Pfam" id="PF20974">
    <property type="entry name" value="tRNA-synt_1c_C2"/>
    <property type="match status" value="1"/>
</dbReference>
<dbReference type="GO" id="GO:0006425">
    <property type="term" value="P:glutaminyl-tRNA aminoacylation"/>
    <property type="evidence" value="ECO:0007669"/>
    <property type="project" value="TreeGrafter"/>
</dbReference>
<keyword evidence="6 9" id="KW-0648">Protein biosynthesis</keyword>